<evidence type="ECO:0000256" key="2">
    <source>
        <dbReference type="ARBA" id="ARBA00005615"/>
    </source>
</evidence>
<dbReference type="GO" id="GO:0005993">
    <property type="term" value="P:trehalose catabolic process"/>
    <property type="evidence" value="ECO:0007669"/>
    <property type="project" value="TreeGrafter"/>
</dbReference>
<dbReference type="PRINTS" id="PR00744">
    <property type="entry name" value="GLHYDRLASE37"/>
</dbReference>
<dbReference type="SMR" id="B4J7F8"/>
<dbReference type="HOGENOM" id="CLU_010843_0_0_1"/>
<dbReference type="Pfam" id="PF01204">
    <property type="entry name" value="Trehalase"/>
    <property type="match status" value="1"/>
</dbReference>
<dbReference type="STRING" id="7222.B4J7F8"/>
<dbReference type="AlphaFoldDB" id="B4J7F8"/>
<evidence type="ECO:0000313" key="7">
    <source>
        <dbReference type="EMBL" id="EDW01082.1"/>
    </source>
</evidence>
<proteinExistence type="inferred from homology"/>
<dbReference type="PANTHER" id="PTHR23403:SF1">
    <property type="entry name" value="TREHALASE"/>
    <property type="match status" value="1"/>
</dbReference>
<dbReference type="Proteomes" id="UP000001070">
    <property type="component" value="Unassembled WGS sequence"/>
</dbReference>
<dbReference type="Gene3D" id="1.50.10.10">
    <property type="match status" value="1"/>
</dbReference>
<accession>B4J7F8</accession>
<dbReference type="PhylomeDB" id="B4J7F8"/>
<dbReference type="OMA" id="AGCWFDY"/>
<feature type="region of interest" description="Disordered" evidence="6">
    <location>
        <begin position="777"/>
        <end position="807"/>
    </location>
</feature>
<name>B4J7F8_DROGR</name>
<dbReference type="EC" id="3.2.1.28" evidence="3 5"/>
<keyword evidence="5" id="KW-0326">Glycosidase</keyword>
<evidence type="ECO:0000256" key="4">
    <source>
        <dbReference type="ARBA" id="ARBA00019905"/>
    </source>
</evidence>
<evidence type="ECO:0000256" key="6">
    <source>
        <dbReference type="SAM" id="MobiDB-lite"/>
    </source>
</evidence>
<dbReference type="SUPFAM" id="SSF48208">
    <property type="entry name" value="Six-hairpin glycosidases"/>
    <property type="match status" value="1"/>
</dbReference>
<dbReference type="PANTHER" id="PTHR23403">
    <property type="entry name" value="TREHALASE"/>
    <property type="match status" value="1"/>
</dbReference>
<comment type="catalytic activity">
    <reaction evidence="1 5">
        <text>alpha,alpha-trehalose + H2O = alpha-D-glucose + beta-D-glucose</text>
        <dbReference type="Rhea" id="RHEA:32675"/>
        <dbReference type="ChEBI" id="CHEBI:15377"/>
        <dbReference type="ChEBI" id="CHEBI:15903"/>
        <dbReference type="ChEBI" id="CHEBI:16551"/>
        <dbReference type="ChEBI" id="CHEBI:17925"/>
        <dbReference type="EC" id="3.2.1.28"/>
    </reaction>
</comment>
<keyword evidence="5" id="KW-0378">Hydrolase</keyword>
<evidence type="ECO:0000256" key="1">
    <source>
        <dbReference type="ARBA" id="ARBA00001576"/>
    </source>
</evidence>
<comment type="similarity">
    <text evidence="2 5">Belongs to the glycosyl hydrolase 37 family.</text>
</comment>
<dbReference type="KEGG" id="dgr:6560004"/>
<organism evidence="8">
    <name type="scientific">Drosophila grimshawi</name>
    <name type="common">Hawaiian fruit fly</name>
    <name type="synonym">Idiomyia grimshawi</name>
    <dbReference type="NCBI Taxonomy" id="7222"/>
    <lineage>
        <taxon>Eukaryota</taxon>
        <taxon>Metazoa</taxon>
        <taxon>Ecdysozoa</taxon>
        <taxon>Arthropoda</taxon>
        <taxon>Hexapoda</taxon>
        <taxon>Insecta</taxon>
        <taxon>Pterygota</taxon>
        <taxon>Neoptera</taxon>
        <taxon>Endopterygota</taxon>
        <taxon>Diptera</taxon>
        <taxon>Brachycera</taxon>
        <taxon>Muscomorpha</taxon>
        <taxon>Ephydroidea</taxon>
        <taxon>Drosophilidae</taxon>
        <taxon>Drosophila</taxon>
        <taxon>Hawaiian Drosophila</taxon>
    </lineage>
</organism>
<protein>
    <recommendedName>
        <fullName evidence="4 5">Trehalase</fullName>
        <ecNumber evidence="3 5">3.2.1.28</ecNumber>
    </recommendedName>
    <alternativeName>
        <fullName evidence="5">Alpha-trehalose glucohydrolase</fullName>
    </alternativeName>
</protein>
<dbReference type="GO" id="GO:0004555">
    <property type="term" value="F:alpha,alpha-trehalase activity"/>
    <property type="evidence" value="ECO:0007669"/>
    <property type="project" value="UniProtKB-EC"/>
</dbReference>
<sequence length="807" mass="90463">MSSRKCSECGQVHLAGANGAIYCCGSLLRAVQMSGVFKDSKYFVDMNCRYSPERILADFQLFSSSKRNETSMKHLSNFVENHFDQPGSEMEYWSPPDWRSEPAFLCNIKDPQLKRFGSVLNRIWKQLGRTIKNCVRTSPLLYSLVYVPNPLIVPGPNFNEFYYWDTYWIVRGLLYSGMAQTARGMIDNLLYLVHQYKSVPQGGRIYYWGRSHPPMLVAMVKSYVEITGDEKYAVRALPLLEVEMDNFLKNHAVQVEGRTMYQYRDKSTGPRPEAYRDDVASASSFCTDEEQSEHFAHLKAACESGQDFSSRWYVSPCGNNVGTMANIKTTWIVPVDLNCILFRNCKTLAEFNVLADNPTKSQHYRQTACGLIKAITAVLWNEERGVWLDFDVKNRIQRDYFVVTNLSPLWLHAYPIADTEKISKSVLAYIEENNLDNFPGGVPHTLNNTGQKWDYPNVWPPMMYMLIEGLNNLGTPEATNMAQQWRTRWLRTNYEAYSQTGVMYEKYNCEVFGDASGGAESQNQSGYGWTNAVLIEMLARYGNELTLSDASADNCDCDCPQVDVRSALEDCPITSEAYLEKIADGLNVDYEQQIDLCSQAYSKNAYADFSVTTSVTEYSVPPSEKCEEIPQSVDKAAQASDGEWGMTGSAQLSTLKNDNASQVCSVCCRHCGRMEESQPLPEAGPISIDMDEINCLLDLSPSDAEDMRATCPNDDSATQSIKTATEDEGQDEGDAVDEVDDNESCKCDEIEESLSCTAPPPAPIMLTKVFPLADDIKCPLPTEPEPESTDGCTCDNKKANQSAAECD</sequence>
<gene>
    <name evidence="7" type="primary">Dgri\GH21235</name>
    <name evidence="7" type="ORF">Dgri_GH21235</name>
</gene>
<reference evidence="7 8" key="1">
    <citation type="journal article" date="2007" name="Nature">
        <title>Evolution of genes and genomes on the Drosophila phylogeny.</title>
        <authorList>
            <consortium name="Drosophila 12 Genomes Consortium"/>
            <person name="Clark A.G."/>
            <person name="Eisen M.B."/>
            <person name="Smith D.R."/>
            <person name="Bergman C.M."/>
            <person name="Oliver B."/>
            <person name="Markow T.A."/>
            <person name="Kaufman T.C."/>
            <person name="Kellis M."/>
            <person name="Gelbart W."/>
            <person name="Iyer V.N."/>
            <person name="Pollard D.A."/>
            <person name="Sackton T.B."/>
            <person name="Larracuente A.M."/>
            <person name="Singh N.D."/>
            <person name="Abad J.P."/>
            <person name="Abt D.N."/>
            <person name="Adryan B."/>
            <person name="Aguade M."/>
            <person name="Akashi H."/>
            <person name="Anderson W.W."/>
            <person name="Aquadro C.F."/>
            <person name="Ardell D.H."/>
            <person name="Arguello R."/>
            <person name="Artieri C.G."/>
            <person name="Barbash D.A."/>
            <person name="Barker D."/>
            <person name="Barsanti P."/>
            <person name="Batterham P."/>
            <person name="Batzoglou S."/>
            <person name="Begun D."/>
            <person name="Bhutkar A."/>
            <person name="Blanco E."/>
            <person name="Bosak S.A."/>
            <person name="Bradley R.K."/>
            <person name="Brand A.D."/>
            <person name="Brent M.R."/>
            <person name="Brooks A.N."/>
            <person name="Brown R.H."/>
            <person name="Butlin R.K."/>
            <person name="Caggese C."/>
            <person name="Calvi B.R."/>
            <person name="Bernardo de Carvalho A."/>
            <person name="Caspi A."/>
            <person name="Castrezana S."/>
            <person name="Celniker S.E."/>
            <person name="Chang J.L."/>
            <person name="Chapple C."/>
            <person name="Chatterji S."/>
            <person name="Chinwalla A."/>
            <person name="Civetta A."/>
            <person name="Clifton S.W."/>
            <person name="Comeron J.M."/>
            <person name="Costello J.C."/>
            <person name="Coyne J.A."/>
            <person name="Daub J."/>
            <person name="David R.G."/>
            <person name="Delcher A.L."/>
            <person name="Delehaunty K."/>
            <person name="Do C.B."/>
            <person name="Ebling H."/>
            <person name="Edwards K."/>
            <person name="Eickbush T."/>
            <person name="Evans J.D."/>
            <person name="Filipski A."/>
            <person name="Findeiss S."/>
            <person name="Freyhult E."/>
            <person name="Fulton L."/>
            <person name="Fulton R."/>
            <person name="Garcia A.C."/>
            <person name="Gardiner A."/>
            <person name="Garfield D.A."/>
            <person name="Garvin B.E."/>
            <person name="Gibson G."/>
            <person name="Gilbert D."/>
            <person name="Gnerre S."/>
            <person name="Godfrey J."/>
            <person name="Good R."/>
            <person name="Gotea V."/>
            <person name="Gravely B."/>
            <person name="Greenberg A.J."/>
            <person name="Griffiths-Jones S."/>
            <person name="Gross S."/>
            <person name="Guigo R."/>
            <person name="Gustafson E.A."/>
            <person name="Haerty W."/>
            <person name="Hahn M.W."/>
            <person name="Halligan D.L."/>
            <person name="Halpern A.L."/>
            <person name="Halter G.M."/>
            <person name="Han M.V."/>
            <person name="Heger A."/>
            <person name="Hillier L."/>
            <person name="Hinrichs A.S."/>
            <person name="Holmes I."/>
            <person name="Hoskins R.A."/>
            <person name="Hubisz M.J."/>
            <person name="Hultmark D."/>
            <person name="Huntley M.A."/>
            <person name="Jaffe D.B."/>
            <person name="Jagadeeshan S."/>
            <person name="Jeck W.R."/>
            <person name="Johnson J."/>
            <person name="Jones C.D."/>
            <person name="Jordan W.C."/>
            <person name="Karpen G.H."/>
            <person name="Kataoka E."/>
            <person name="Keightley P.D."/>
            <person name="Kheradpour P."/>
            <person name="Kirkness E.F."/>
            <person name="Koerich L.B."/>
            <person name="Kristiansen K."/>
            <person name="Kudrna D."/>
            <person name="Kulathinal R.J."/>
            <person name="Kumar S."/>
            <person name="Kwok R."/>
            <person name="Lander E."/>
            <person name="Langley C.H."/>
            <person name="Lapoint R."/>
            <person name="Lazzaro B.P."/>
            <person name="Lee S.J."/>
            <person name="Levesque L."/>
            <person name="Li R."/>
            <person name="Lin C.F."/>
            <person name="Lin M.F."/>
            <person name="Lindblad-Toh K."/>
            <person name="Llopart A."/>
            <person name="Long M."/>
            <person name="Low L."/>
            <person name="Lozovsky E."/>
            <person name="Lu J."/>
            <person name="Luo M."/>
            <person name="Machado C.A."/>
            <person name="Makalowski W."/>
            <person name="Marzo M."/>
            <person name="Matsuda M."/>
            <person name="Matzkin L."/>
            <person name="McAllister B."/>
            <person name="McBride C.S."/>
            <person name="McKernan B."/>
            <person name="McKernan K."/>
            <person name="Mendez-Lago M."/>
            <person name="Minx P."/>
            <person name="Mollenhauer M.U."/>
            <person name="Montooth K."/>
            <person name="Mount S.M."/>
            <person name="Mu X."/>
            <person name="Myers E."/>
            <person name="Negre B."/>
            <person name="Newfeld S."/>
            <person name="Nielsen R."/>
            <person name="Noor M.A."/>
            <person name="O'Grady P."/>
            <person name="Pachter L."/>
            <person name="Papaceit M."/>
            <person name="Parisi M.J."/>
            <person name="Parisi M."/>
            <person name="Parts L."/>
            <person name="Pedersen J.S."/>
            <person name="Pesole G."/>
            <person name="Phillippy A.M."/>
            <person name="Ponting C.P."/>
            <person name="Pop M."/>
            <person name="Porcelli D."/>
            <person name="Powell J.R."/>
            <person name="Prohaska S."/>
            <person name="Pruitt K."/>
            <person name="Puig M."/>
            <person name="Quesneville H."/>
            <person name="Ram K.R."/>
            <person name="Rand D."/>
            <person name="Rasmussen M.D."/>
            <person name="Reed L.K."/>
            <person name="Reenan R."/>
            <person name="Reily A."/>
            <person name="Remington K.A."/>
            <person name="Rieger T.T."/>
            <person name="Ritchie M.G."/>
            <person name="Robin C."/>
            <person name="Rogers Y.H."/>
            <person name="Rohde C."/>
            <person name="Rozas J."/>
            <person name="Rubenfield M.J."/>
            <person name="Ruiz A."/>
            <person name="Russo S."/>
            <person name="Salzberg S.L."/>
            <person name="Sanchez-Gracia A."/>
            <person name="Saranga D.J."/>
            <person name="Sato H."/>
            <person name="Schaeffer S.W."/>
            <person name="Schatz M.C."/>
            <person name="Schlenke T."/>
            <person name="Schwartz R."/>
            <person name="Segarra C."/>
            <person name="Singh R.S."/>
            <person name="Sirot L."/>
            <person name="Sirota M."/>
            <person name="Sisneros N.B."/>
            <person name="Smith C.D."/>
            <person name="Smith T.F."/>
            <person name="Spieth J."/>
            <person name="Stage D.E."/>
            <person name="Stark A."/>
            <person name="Stephan W."/>
            <person name="Strausberg R.L."/>
            <person name="Strempel S."/>
            <person name="Sturgill D."/>
            <person name="Sutton G."/>
            <person name="Sutton G.G."/>
            <person name="Tao W."/>
            <person name="Teichmann S."/>
            <person name="Tobari Y.N."/>
            <person name="Tomimura Y."/>
            <person name="Tsolas J.M."/>
            <person name="Valente V.L."/>
            <person name="Venter E."/>
            <person name="Venter J.C."/>
            <person name="Vicario S."/>
            <person name="Vieira F.G."/>
            <person name="Vilella A.J."/>
            <person name="Villasante A."/>
            <person name="Walenz B."/>
            <person name="Wang J."/>
            <person name="Wasserman M."/>
            <person name="Watts T."/>
            <person name="Wilson D."/>
            <person name="Wilson R.K."/>
            <person name="Wing R.A."/>
            <person name="Wolfner M.F."/>
            <person name="Wong A."/>
            <person name="Wong G.K."/>
            <person name="Wu C.I."/>
            <person name="Wu G."/>
            <person name="Yamamoto D."/>
            <person name="Yang H.P."/>
            <person name="Yang S.P."/>
            <person name="Yorke J.A."/>
            <person name="Yoshida K."/>
            <person name="Zdobnov E."/>
            <person name="Zhang P."/>
            <person name="Zhang Y."/>
            <person name="Zimin A.V."/>
            <person name="Baldwin J."/>
            <person name="Abdouelleil A."/>
            <person name="Abdulkadir J."/>
            <person name="Abebe A."/>
            <person name="Abera B."/>
            <person name="Abreu J."/>
            <person name="Acer S.C."/>
            <person name="Aftuck L."/>
            <person name="Alexander A."/>
            <person name="An P."/>
            <person name="Anderson E."/>
            <person name="Anderson S."/>
            <person name="Arachi H."/>
            <person name="Azer M."/>
            <person name="Bachantsang P."/>
            <person name="Barry A."/>
            <person name="Bayul T."/>
            <person name="Berlin A."/>
            <person name="Bessette D."/>
            <person name="Bloom T."/>
            <person name="Blye J."/>
            <person name="Boguslavskiy L."/>
            <person name="Bonnet C."/>
            <person name="Boukhgalter B."/>
            <person name="Bourzgui I."/>
            <person name="Brown A."/>
            <person name="Cahill P."/>
            <person name="Channer S."/>
            <person name="Cheshatsang Y."/>
            <person name="Chuda L."/>
            <person name="Citroen M."/>
            <person name="Collymore A."/>
            <person name="Cooke P."/>
            <person name="Costello M."/>
            <person name="D'Aco K."/>
            <person name="Daza R."/>
            <person name="De Haan G."/>
            <person name="DeGray S."/>
            <person name="DeMaso C."/>
            <person name="Dhargay N."/>
            <person name="Dooley K."/>
            <person name="Dooley E."/>
            <person name="Doricent M."/>
            <person name="Dorje P."/>
            <person name="Dorjee K."/>
            <person name="Dupes A."/>
            <person name="Elong R."/>
            <person name="Falk J."/>
            <person name="Farina A."/>
            <person name="Faro S."/>
            <person name="Ferguson D."/>
            <person name="Fisher S."/>
            <person name="Foley C.D."/>
            <person name="Franke A."/>
            <person name="Friedrich D."/>
            <person name="Gadbois L."/>
            <person name="Gearin G."/>
            <person name="Gearin C.R."/>
            <person name="Giannoukos G."/>
            <person name="Goode T."/>
            <person name="Graham J."/>
            <person name="Grandbois E."/>
            <person name="Grewal S."/>
            <person name="Gyaltsen K."/>
            <person name="Hafez N."/>
            <person name="Hagos B."/>
            <person name="Hall J."/>
            <person name="Henson C."/>
            <person name="Hollinger A."/>
            <person name="Honan T."/>
            <person name="Huard M.D."/>
            <person name="Hughes L."/>
            <person name="Hurhula B."/>
            <person name="Husby M.E."/>
            <person name="Kamat A."/>
            <person name="Kanga B."/>
            <person name="Kashin S."/>
            <person name="Khazanovich D."/>
            <person name="Kisner P."/>
            <person name="Lance K."/>
            <person name="Lara M."/>
            <person name="Lee W."/>
            <person name="Lennon N."/>
            <person name="Letendre F."/>
            <person name="LeVine R."/>
            <person name="Lipovsky A."/>
            <person name="Liu X."/>
            <person name="Liu J."/>
            <person name="Liu S."/>
            <person name="Lokyitsang T."/>
            <person name="Lokyitsang Y."/>
            <person name="Lubonja R."/>
            <person name="Lui A."/>
            <person name="MacDonald P."/>
            <person name="Magnisalis V."/>
            <person name="Maru K."/>
            <person name="Matthews C."/>
            <person name="McCusker W."/>
            <person name="McDonough S."/>
            <person name="Mehta T."/>
            <person name="Meldrim J."/>
            <person name="Meneus L."/>
            <person name="Mihai O."/>
            <person name="Mihalev A."/>
            <person name="Mihova T."/>
            <person name="Mittelman R."/>
            <person name="Mlenga V."/>
            <person name="Montmayeur A."/>
            <person name="Mulrain L."/>
            <person name="Navidi A."/>
            <person name="Naylor J."/>
            <person name="Negash T."/>
            <person name="Nguyen T."/>
            <person name="Nguyen N."/>
            <person name="Nicol R."/>
            <person name="Norbu C."/>
            <person name="Norbu N."/>
            <person name="Novod N."/>
            <person name="O'Neill B."/>
            <person name="Osman S."/>
            <person name="Markiewicz E."/>
            <person name="Oyono O.L."/>
            <person name="Patti C."/>
            <person name="Phunkhang P."/>
            <person name="Pierre F."/>
            <person name="Priest M."/>
            <person name="Raghuraman S."/>
            <person name="Rege F."/>
            <person name="Reyes R."/>
            <person name="Rise C."/>
            <person name="Rogov P."/>
            <person name="Ross K."/>
            <person name="Ryan E."/>
            <person name="Settipalli S."/>
            <person name="Shea T."/>
            <person name="Sherpa N."/>
            <person name="Shi L."/>
            <person name="Shih D."/>
            <person name="Sparrow T."/>
            <person name="Spaulding J."/>
            <person name="Stalker J."/>
            <person name="Stange-Thomann N."/>
            <person name="Stavropoulos S."/>
            <person name="Stone C."/>
            <person name="Strader C."/>
            <person name="Tesfaye S."/>
            <person name="Thomson T."/>
            <person name="Thoulutsang Y."/>
            <person name="Thoulutsang D."/>
            <person name="Topham K."/>
            <person name="Topping I."/>
            <person name="Tsamla T."/>
            <person name="Vassiliev H."/>
            <person name="Vo A."/>
            <person name="Wangchuk T."/>
            <person name="Wangdi T."/>
            <person name="Weiand M."/>
            <person name="Wilkinson J."/>
            <person name="Wilson A."/>
            <person name="Yadav S."/>
            <person name="Young G."/>
            <person name="Yu Q."/>
            <person name="Zembek L."/>
            <person name="Zhong D."/>
            <person name="Zimmer A."/>
            <person name="Zwirko Z."/>
            <person name="Jaffe D.B."/>
            <person name="Alvarez P."/>
            <person name="Brockman W."/>
            <person name="Butler J."/>
            <person name="Chin C."/>
            <person name="Gnerre S."/>
            <person name="Grabherr M."/>
            <person name="Kleber M."/>
            <person name="Mauceli E."/>
            <person name="MacCallum I."/>
        </authorList>
    </citation>
    <scope>NUCLEOTIDE SEQUENCE [LARGE SCALE GENOMIC DNA]</scope>
    <source>
        <strain evidence="8">Tucson 15287-2541.00</strain>
    </source>
</reference>
<dbReference type="OrthoDB" id="3542292at2759"/>
<dbReference type="InterPro" id="IPR008928">
    <property type="entry name" value="6-hairpin_glycosidase_sf"/>
</dbReference>
<keyword evidence="8" id="KW-1185">Reference proteome</keyword>
<dbReference type="eggNOG" id="KOG0602">
    <property type="taxonomic scope" value="Eukaryota"/>
</dbReference>
<dbReference type="InterPro" id="IPR001661">
    <property type="entry name" value="Glyco_hydro_37"/>
</dbReference>
<evidence type="ECO:0000256" key="3">
    <source>
        <dbReference type="ARBA" id="ARBA00012757"/>
    </source>
</evidence>
<evidence type="ECO:0000256" key="5">
    <source>
        <dbReference type="RuleBase" id="RU361180"/>
    </source>
</evidence>
<dbReference type="FunCoup" id="B4J7F8">
    <property type="interactions" value="42"/>
</dbReference>
<dbReference type="InParanoid" id="B4J7F8"/>
<dbReference type="InterPro" id="IPR012341">
    <property type="entry name" value="6hp_glycosidase-like_sf"/>
</dbReference>
<evidence type="ECO:0000313" key="8">
    <source>
        <dbReference type="Proteomes" id="UP000001070"/>
    </source>
</evidence>
<dbReference type="EMBL" id="CH916367">
    <property type="protein sequence ID" value="EDW01082.1"/>
    <property type="molecule type" value="Genomic_DNA"/>
</dbReference>